<dbReference type="AlphaFoldDB" id="A0AA49GLN5"/>
<evidence type="ECO:0000313" key="1">
    <source>
        <dbReference type="EMBL" id="WKN36034.1"/>
    </source>
</evidence>
<reference evidence="1" key="2">
    <citation type="journal article" date="2024" name="Antonie Van Leeuwenhoek">
        <title>Roseihalotalea indica gen. nov., sp. nov., a halophilic Bacteroidetes from mesopelagic Southwest Indian Ocean with higher carbohydrate metabolic potential.</title>
        <authorList>
            <person name="Chen B."/>
            <person name="Zhang M."/>
            <person name="Lin D."/>
            <person name="Ye J."/>
            <person name="Tang K."/>
        </authorList>
    </citation>
    <scope>NUCLEOTIDE SEQUENCE</scope>
    <source>
        <strain evidence="1">TK19036</strain>
    </source>
</reference>
<accession>A0AA49GLN5</accession>
<gene>
    <name evidence="1" type="ORF">K4G66_27080</name>
</gene>
<name>A0AA49GLN5_9BACT</name>
<proteinExistence type="predicted"/>
<organism evidence="1">
    <name type="scientific">Roseihalotalea indica</name>
    <dbReference type="NCBI Taxonomy" id="2867963"/>
    <lineage>
        <taxon>Bacteria</taxon>
        <taxon>Pseudomonadati</taxon>
        <taxon>Bacteroidota</taxon>
        <taxon>Cytophagia</taxon>
        <taxon>Cytophagales</taxon>
        <taxon>Catalimonadaceae</taxon>
        <taxon>Roseihalotalea</taxon>
    </lineage>
</organism>
<reference evidence="1" key="1">
    <citation type="journal article" date="2023" name="Comput. Struct. Biotechnol. J.">
        <title>Discovery of a novel marine Bacteroidetes with a rich repertoire of carbohydrate-active enzymes.</title>
        <authorList>
            <person name="Chen B."/>
            <person name="Liu G."/>
            <person name="Chen Q."/>
            <person name="Wang H."/>
            <person name="Liu L."/>
            <person name="Tang K."/>
        </authorList>
    </citation>
    <scope>NUCLEOTIDE SEQUENCE</scope>
    <source>
        <strain evidence="1">TK19036</strain>
    </source>
</reference>
<dbReference type="EMBL" id="CP120682">
    <property type="protein sequence ID" value="WKN36034.1"/>
    <property type="molecule type" value="Genomic_DNA"/>
</dbReference>
<sequence length="211" mass="23918">MSLIIQQLDQADVMLNNALNVPIISERLAEVGYTEAKIRLGLSTVASTRAQVKVKEESYSSKKLTSTQAQAEIKALRRNFIDHRNVARMAFRHQPELLSSFQLEAPVDRRLSVWLDQASDFYKAILSQVKVMQRYDVPKAELEQTQNQLQSAKTLRLHTLQKKGAAQHATQQRDQALKELNIWLLRFKAAARLALADEPQLLEIMGIVVTA</sequence>
<protein>
    <submittedName>
        <fullName evidence="1">Uncharacterized protein</fullName>
    </submittedName>
</protein>